<comment type="caution">
    <text evidence="2">The sequence shown here is derived from an EMBL/GenBank/DDBJ whole genome shotgun (WGS) entry which is preliminary data.</text>
</comment>
<protein>
    <recommendedName>
        <fullName evidence="1">RNase H type-1 domain-containing protein</fullName>
    </recommendedName>
</protein>
<organism evidence="2 3">
    <name type="scientific">Hibiscus sabdariffa</name>
    <name type="common">roselle</name>
    <dbReference type="NCBI Taxonomy" id="183260"/>
    <lineage>
        <taxon>Eukaryota</taxon>
        <taxon>Viridiplantae</taxon>
        <taxon>Streptophyta</taxon>
        <taxon>Embryophyta</taxon>
        <taxon>Tracheophyta</taxon>
        <taxon>Spermatophyta</taxon>
        <taxon>Magnoliopsida</taxon>
        <taxon>eudicotyledons</taxon>
        <taxon>Gunneridae</taxon>
        <taxon>Pentapetalae</taxon>
        <taxon>rosids</taxon>
        <taxon>malvids</taxon>
        <taxon>Malvales</taxon>
        <taxon>Malvaceae</taxon>
        <taxon>Malvoideae</taxon>
        <taxon>Hibiscus</taxon>
    </lineage>
</organism>
<dbReference type="Pfam" id="PF13456">
    <property type="entry name" value="RVT_3"/>
    <property type="match status" value="1"/>
</dbReference>
<evidence type="ECO:0000259" key="1">
    <source>
        <dbReference type="Pfam" id="PF13456"/>
    </source>
</evidence>
<accession>A0ABR2PIB8</accession>
<evidence type="ECO:0000313" key="3">
    <source>
        <dbReference type="Proteomes" id="UP001396334"/>
    </source>
</evidence>
<dbReference type="Proteomes" id="UP001396334">
    <property type="component" value="Unassembled WGS sequence"/>
</dbReference>
<gene>
    <name evidence="2" type="ORF">V6N11_065780</name>
</gene>
<evidence type="ECO:0000313" key="2">
    <source>
        <dbReference type="EMBL" id="KAK8988184.1"/>
    </source>
</evidence>
<proteinExistence type="predicted"/>
<reference evidence="2 3" key="1">
    <citation type="journal article" date="2024" name="G3 (Bethesda)">
        <title>Genome assembly of Hibiscus sabdariffa L. provides insights into metabolisms of medicinal natural products.</title>
        <authorList>
            <person name="Kim T."/>
        </authorList>
    </citation>
    <scope>NUCLEOTIDE SEQUENCE [LARGE SCALE GENOMIC DNA]</scope>
    <source>
        <strain evidence="2">TK-2024</strain>
        <tissue evidence="2">Old leaves</tissue>
    </source>
</reference>
<sequence length="100" mass="11162">MDGCVEAAAFEQWIQGDAISIVNRLKREGPDYSISATYLADTKAILEAHPGFDIQHVAREANRAAHELAHFRFSSPCDFHFIDVVPDPIFSLVINDAIYD</sequence>
<name>A0ABR2PIB8_9ROSI</name>
<dbReference type="EMBL" id="JBBPBN010000059">
    <property type="protein sequence ID" value="KAK8988184.1"/>
    <property type="molecule type" value="Genomic_DNA"/>
</dbReference>
<feature type="domain" description="RNase H type-1" evidence="1">
    <location>
        <begin position="13"/>
        <end position="70"/>
    </location>
</feature>
<keyword evidence="3" id="KW-1185">Reference proteome</keyword>
<dbReference type="InterPro" id="IPR002156">
    <property type="entry name" value="RNaseH_domain"/>
</dbReference>